<reference evidence="2 3" key="1">
    <citation type="journal article" date="2010" name="J. Bacteriol.">
        <title>Complete genome sequence of "Candidatus Puniceispirillum marinum" IMCC1322, a representative of the SAR116 clade in the Alphaproteobacteria.</title>
        <authorList>
            <person name="Oh H.M."/>
            <person name="Kwon K.K."/>
            <person name="Kang I."/>
            <person name="Kang S.G."/>
            <person name="Lee J.H."/>
            <person name="Kim S.J."/>
            <person name="Cho J.C."/>
        </authorList>
    </citation>
    <scope>NUCLEOTIDE SEQUENCE [LARGE SCALE GENOMIC DNA]</scope>
    <source>
        <strain evidence="2 3">IMCC1322</strain>
    </source>
</reference>
<accession>D5BST1</accession>
<dbReference type="HOGENOM" id="CLU_156581_0_0_5"/>
<dbReference type="InterPro" id="IPR025989">
    <property type="entry name" value="Virulence_F_dom"/>
</dbReference>
<dbReference type="AlphaFoldDB" id="D5BST1"/>
<organism evidence="2 3">
    <name type="scientific">Puniceispirillum marinum (strain IMCC1322)</name>
    <dbReference type="NCBI Taxonomy" id="488538"/>
    <lineage>
        <taxon>Bacteria</taxon>
        <taxon>Pseudomonadati</taxon>
        <taxon>Pseudomonadota</taxon>
        <taxon>Alphaproteobacteria</taxon>
        <taxon>Candidatus Puniceispirillales</taxon>
        <taxon>Candidatus Puniceispirillaceae</taxon>
        <taxon>Candidatus Puniceispirillum</taxon>
    </lineage>
</organism>
<evidence type="ECO:0000313" key="3">
    <source>
        <dbReference type="Proteomes" id="UP000007460"/>
    </source>
</evidence>
<dbReference type="OrthoDB" id="7359147at2"/>
<dbReference type="EMBL" id="CP001751">
    <property type="protein sequence ID" value="ADE39328.1"/>
    <property type="molecule type" value="Genomic_DNA"/>
</dbReference>
<feature type="domain" description="Virulence factor" evidence="1">
    <location>
        <begin position="8"/>
        <end position="96"/>
    </location>
</feature>
<name>D5BST1_PUNMI</name>
<dbReference type="RefSeq" id="WP_013045957.1">
    <property type="nucleotide sequence ID" value="NC_014010.1"/>
</dbReference>
<dbReference type="STRING" id="488538.SAR116_1085"/>
<dbReference type="eggNOG" id="ENOG5032RYT">
    <property type="taxonomic scope" value="Bacteria"/>
</dbReference>
<evidence type="ECO:0000313" key="2">
    <source>
        <dbReference type="EMBL" id="ADE39328.1"/>
    </source>
</evidence>
<dbReference type="Pfam" id="PF13769">
    <property type="entry name" value="Virulence_fact"/>
    <property type="match status" value="1"/>
</dbReference>
<evidence type="ECO:0000259" key="1">
    <source>
        <dbReference type="Pfam" id="PF13769"/>
    </source>
</evidence>
<gene>
    <name evidence="2" type="ordered locus">SAR116_1085</name>
</gene>
<dbReference type="KEGG" id="apb:SAR116_1085"/>
<dbReference type="Proteomes" id="UP000007460">
    <property type="component" value="Chromosome"/>
</dbReference>
<sequence>MANLITLYWRDIPAQVIAERGRGRNREQAKIELPKRFSIAIDAAAMRDGADGTDDYLAEWRRADPVTCGEDLDAEARMHAEKLEHDYPSERVKLLVENGGFQPNN</sequence>
<protein>
    <recommendedName>
        <fullName evidence="1">Virulence factor domain-containing protein</fullName>
    </recommendedName>
</protein>
<keyword evidence="3" id="KW-1185">Reference proteome</keyword>
<proteinExistence type="predicted"/>